<gene>
    <name evidence="1" type="ORF">SAMN05444167_1433</name>
</gene>
<sequence length="101" mass="11581">MSDITAQLHRELWTSWASLLRSYSAVHSLGREHHAVVEVSDTTILVRYGLRWMQFTQDEYRTSEGDSKPFKLTENGRAIVGDHEDEMDLFAERLASAIITV</sequence>
<accession>A0A1G7IFV7</accession>
<reference evidence="1 2" key="1">
    <citation type="submission" date="2016-10" db="EMBL/GenBank/DDBJ databases">
        <authorList>
            <person name="de Groot N.N."/>
        </authorList>
    </citation>
    <scope>NUCLEOTIDE SEQUENCE [LARGE SCALE GENOMIC DNA]</scope>
    <source>
        <strain evidence="1 2">GAS232</strain>
    </source>
</reference>
<dbReference type="RefSeq" id="WP_231966799.1">
    <property type="nucleotide sequence ID" value="NZ_LT629690.1"/>
</dbReference>
<keyword evidence="2" id="KW-1185">Reference proteome</keyword>
<dbReference type="Proteomes" id="UP000182427">
    <property type="component" value="Chromosome I"/>
</dbReference>
<name>A0A1G7IFV7_9BACT</name>
<evidence type="ECO:0000313" key="2">
    <source>
        <dbReference type="Proteomes" id="UP000182427"/>
    </source>
</evidence>
<dbReference type="EMBL" id="LT629690">
    <property type="protein sequence ID" value="SDF11523.1"/>
    <property type="molecule type" value="Genomic_DNA"/>
</dbReference>
<organism evidence="1 2">
    <name type="scientific">Terriglobus roseus</name>
    <dbReference type="NCBI Taxonomy" id="392734"/>
    <lineage>
        <taxon>Bacteria</taxon>
        <taxon>Pseudomonadati</taxon>
        <taxon>Acidobacteriota</taxon>
        <taxon>Terriglobia</taxon>
        <taxon>Terriglobales</taxon>
        <taxon>Acidobacteriaceae</taxon>
        <taxon>Terriglobus</taxon>
    </lineage>
</organism>
<protein>
    <submittedName>
        <fullName evidence="1">Uncharacterized protein</fullName>
    </submittedName>
</protein>
<proteinExistence type="predicted"/>
<evidence type="ECO:0000313" key="1">
    <source>
        <dbReference type="EMBL" id="SDF11523.1"/>
    </source>
</evidence>
<dbReference type="AlphaFoldDB" id="A0A1G7IFV7"/>